<dbReference type="FunFam" id="1.20.1740.10:FF:000004">
    <property type="entry name" value="Sodium:alanine symporter family protein"/>
    <property type="match status" value="1"/>
</dbReference>
<feature type="transmembrane region" description="Helical" evidence="9">
    <location>
        <begin position="298"/>
        <end position="318"/>
    </location>
</feature>
<gene>
    <name evidence="11" type="ORF">AT746_07470</name>
</gene>
<feature type="transmembrane region" description="Helical" evidence="9">
    <location>
        <begin position="411"/>
        <end position="433"/>
    </location>
</feature>
<dbReference type="OrthoDB" id="9806926at2"/>
<dbReference type="GO" id="GO:0005283">
    <property type="term" value="F:amino acid:sodium symporter activity"/>
    <property type="evidence" value="ECO:0007669"/>
    <property type="project" value="InterPro"/>
</dbReference>
<evidence type="ECO:0000256" key="7">
    <source>
        <dbReference type="ARBA" id="ARBA00022989"/>
    </source>
</evidence>
<dbReference type="KEGG" id="lal:AT746_07470"/>
<comment type="subcellular location">
    <subcellularLocation>
        <location evidence="9">Cell inner membrane</location>
        <topology evidence="9">Multi-pass membrane protein</topology>
    </subcellularLocation>
    <subcellularLocation>
        <location evidence="1">Cell membrane</location>
        <topology evidence="1">Multi-pass membrane protein</topology>
    </subcellularLocation>
</comment>
<evidence type="ECO:0000256" key="5">
    <source>
        <dbReference type="ARBA" id="ARBA00022692"/>
    </source>
</evidence>
<protein>
    <submittedName>
        <fullName evidence="11">Sodium:alanine symporter</fullName>
    </submittedName>
</protein>
<keyword evidence="5 9" id="KW-0812">Transmembrane</keyword>
<evidence type="ECO:0000256" key="3">
    <source>
        <dbReference type="ARBA" id="ARBA00022448"/>
    </source>
</evidence>
<keyword evidence="9" id="KW-0997">Cell inner membrane</keyword>
<dbReference type="STRING" id="1526571.AT746_07470"/>
<comment type="similarity">
    <text evidence="2 9">Belongs to the alanine or glycine:cation symporter (AGCS) (TC 2.A.25) family.</text>
</comment>
<dbReference type="PROSITE" id="PS00873">
    <property type="entry name" value="NA_ALANINE_SYMP"/>
    <property type="match status" value="1"/>
</dbReference>
<dbReference type="InterPro" id="IPR001463">
    <property type="entry name" value="Na/Ala_symport"/>
</dbReference>
<feature type="transmembrane region" description="Helical" evidence="9">
    <location>
        <begin position="182"/>
        <end position="202"/>
    </location>
</feature>
<feature type="region of interest" description="Disordered" evidence="10">
    <location>
        <begin position="461"/>
        <end position="480"/>
    </location>
</feature>
<feature type="transmembrane region" description="Helical" evidence="9">
    <location>
        <begin position="12"/>
        <end position="31"/>
    </location>
</feature>
<evidence type="ECO:0000256" key="1">
    <source>
        <dbReference type="ARBA" id="ARBA00004651"/>
    </source>
</evidence>
<feature type="transmembrane region" description="Helical" evidence="9">
    <location>
        <begin position="387"/>
        <end position="405"/>
    </location>
</feature>
<feature type="transmembrane region" description="Helical" evidence="9">
    <location>
        <begin position="234"/>
        <end position="257"/>
    </location>
</feature>
<name>A0A0U2QRB6_9ALTE</name>
<organism evidence="11 12">
    <name type="scientific">Lacimicrobium alkaliphilum</name>
    <dbReference type="NCBI Taxonomy" id="1526571"/>
    <lineage>
        <taxon>Bacteria</taxon>
        <taxon>Pseudomonadati</taxon>
        <taxon>Pseudomonadota</taxon>
        <taxon>Gammaproteobacteria</taxon>
        <taxon>Alteromonadales</taxon>
        <taxon>Alteromonadaceae</taxon>
        <taxon>Lacimicrobium</taxon>
    </lineage>
</organism>
<dbReference type="PANTHER" id="PTHR30330:SF1">
    <property type="entry name" value="AMINO-ACID CARRIER PROTEIN ALST"/>
    <property type="match status" value="1"/>
</dbReference>
<evidence type="ECO:0000256" key="4">
    <source>
        <dbReference type="ARBA" id="ARBA00022475"/>
    </source>
</evidence>
<dbReference type="Pfam" id="PF01235">
    <property type="entry name" value="Na_Ala_symp"/>
    <property type="match status" value="1"/>
</dbReference>
<dbReference type="Gene3D" id="1.20.1740.10">
    <property type="entry name" value="Amino acid/polyamine transporter I"/>
    <property type="match status" value="1"/>
</dbReference>
<dbReference type="AlphaFoldDB" id="A0A0U2QRB6"/>
<keyword evidence="4" id="KW-1003">Cell membrane</keyword>
<dbReference type="PANTHER" id="PTHR30330">
    <property type="entry name" value="AGSS FAMILY TRANSPORTER, SODIUM-ALANINE"/>
    <property type="match status" value="1"/>
</dbReference>
<dbReference type="Proteomes" id="UP000068447">
    <property type="component" value="Chromosome"/>
</dbReference>
<evidence type="ECO:0000313" key="12">
    <source>
        <dbReference type="Proteomes" id="UP000068447"/>
    </source>
</evidence>
<dbReference type="EMBL" id="CP013650">
    <property type="protein sequence ID" value="ALT00380.1"/>
    <property type="molecule type" value="Genomic_DNA"/>
</dbReference>
<dbReference type="NCBIfam" id="TIGR00835">
    <property type="entry name" value="agcS"/>
    <property type="match status" value="1"/>
</dbReference>
<dbReference type="GO" id="GO:0005886">
    <property type="term" value="C:plasma membrane"/>
    <property type="evidence" value="ECO:0007669"/>
    <property type="project" value="UniProtKB-SubCell"/>
</dbReference>
<evidence type="ECO:0000256" key="2">
    <source>
        <dbReference type="ARBA" id="ARBA00009261"/>
    </source>
</evidence>
<evidence type="ECO:0000313" key="11">
    <source>
        <dbReference type="EMBL" id="ALT00380.1"/>
    </source>
</evidence>
<evidence type="ECO:0000256" key="6">
    <source>
        <dbReference type="ARBA" id="ARBA00022847"/>
    </source>
</evidence>
<feature type="transmembrane region" description="Helical" evidence="9">
    <location>
        <begin position="142"/>
        <end position="162"/>
    </location>
</feature>
<keyword evidence="7 9" id="KW-1133">Transmembrane helix</keyword>
<reference evidence="11 12" key="1">
    <citation type="submission" date="2015-12" db="EMBL/GenBank/DDBJ databases">
        <title>Complete genome of Lacimicrobium alkaliphilum KCTC 32984.</title>
        <authorList>
            <person name="Kim S.-G."/>
            <person name="Lee Y.-J."/>
        </authorList>
    </citation>
    <scope>NUCLEOTIDE SEQUENCE [LARGE SCALE GENOMIC DNA]</scope>
    <source>
        <strain evidence="11 12">YelD216</strain>
    </source>
</reference>
<proteinExistence type="inferred from homology"/>
<dbReference type="RefSeq" id="WP_062484066.1">
    <property type="nucleotide sequence ID" value="NZ_CP013650.1"/>
</dbReference>
<dbReference type="PRINTS" id="PR00175">
    <property type="entry name" value="NAALASMPORT"/>
</dbReference>
<sequence>MIHELVTAVNGVLWGWLLIIMLVVAGFWFSFRLGGVQLRQFTHMFSLLKGSSKSDKAGISSFQALCTSLSARVGTGNLAGVAVAISLGGAGAIFWMWVIAILGMATGFAESLLGQLYKVRDSKGEYRGGPAYYIQQGLNKRWLAITFSLCLFLGYGFIFSAVQANSITDALNHAYGIDTFNAGIVIILLAGVIVIGGLRGIARFAEWMIPFMGISYVLVAVGITLYNIEMVPGILANIFSSAFGLQEAGYGALGAAIKHGIQRGLYSNEAGSGSVPHAAASATPNPNHPASQGYVQMLGVFLDTLVLCTCTAVIILLAGGEQGEQMEGIRMTQDAMSFHLGNGGNDFVAAAISLFAFTSVVANYAYGESNLHMFKLDNRTGRSVYTVGYLLMILWGSMASLPHVWALADMALGLMTVINIIAIVWLTPTIVAVSQDYLNQRKRGKEPQYQHGNCEIQGATEDNIWDGGNANKPEQARLKN</sequence>
<feature type="transmembrane region" description="Helical" evidence="9">
    <location>
        <begin position="347"/>
        <end position="366"/>
    </location>
</feature>
<evidence type="ECO:0000256" key="9">
    <source>
        <dbReference type="RuleBase" id="RU363064"/>
    </source>
</evidence>
<evidence type="ECO:0000256" key="10">
    <source>
        <dbReference type="SAM" id="MobiDB-lite"/>
    </source>
</evidence>
<evidence type="ECO:0000256" key="8">
    <source>
        <dbReference type="ARBA" id="ARBA00023136"/>
    </source>
</evidence>
<keyword evidence="6 9" id="KW-0769">Symport</keyword>
<accession>A0A0U2QRB6</accession>
<keyword evidence="3 9" id="KW-0813">Transport</keyword>
<keyword evidence="8 9" id="KW-0472">Membrane</keyword>
<keyword evidence="12" id="KW-1185">Reference proteome</keyword>
<feature type="transmembrane region" description="Helical" evidence="9">
    <location>
        <begin position="209"/>
        <end position="228"/>
    </location>
</feature>